<proteinExistence type="inferred from homology"/>
<dbReference type="InterPro" id="IPR047313">
    <property type="entry name" value="SMN_C"/>
</dbReference>
<keyword evidence="8" id="KW-1185">Reference proteome</keyword>
<dbReference type="GO" id="GO:0006397">
    <property type="term" value="P:mRNA processing"/>
    <property type="evidence" value="ECO:0007669"/>
    <property type="project" value="UniProtKB-KW"/>
</dbReference>
<sequence>MSNVLFTRNPSELMDPDPDVWDDTLLIEAYERAVNPIKMAIASKLEGAGPSGDQGKMKSGRIKDFKVGMPVRALYSEDCKYYEGVVLKVFKDTCLIKYLGYNNKEMVPKKNIWESHGEKAIQKQLEEAAAEILVTSKLTETSEEETDASNEFDSSKPCINECLTKKASSTKSCNSPPFVPRSMPMIPPPIPPHIMNQFPQSESELISSMLMSWYMSGYHTGYWQGYKSSQKQFQGSNRKKRGRS</sequence>
<dbReference type="Gene3D" id="2.30.30.140">
    <property type="match status" value="1"/>
</dbReference>
<dbReference type="Proteomes" id="UP001152759">
    <property type="component" value="Chromosome 1"/>
</dbReference>
<dbReference type="PANTHER" id="PTHR39267">
    <property type="entry name" value="SURVIVAL MOTOR NEURON-LIKE PROTEIN 1"/>
    <property type="match status" value="1"/>
</dbReference>
<dbReference type="SUPFAM" id="SSF63748">
    <property type="entry name" value="Tudor/PWWP/MBT"/>
    <property type="match status" value="1"/>
</dbReference>
<evidence type="ECO:0000259" key="6">
    <source>
        <dbReference type="PROSITE" id="PS50304"/>
    </source>
</evidence>
<dbReference type="Pfam" id="PF20635">
    <property type="entry name" value="SMN_YG-box"/>
    <property type="match status" value="1"/>
</dbReference>
<comment type="subcellular location">
    <subcellularLocation>
        <location evidence="1">Nucleus</location>
    </subcellularLocation>
</comment>
<keyword evidence="3" id="KW-0507">mRNA processing</keyword>
<dbReference type="CDD" id="cd22852">
    <property type="entry name" value="SMN_C"/>
    <property type="match status" value="1"/>
</dbReference>
<keyword evidence="4" id="KW-0508">mRNA splicing</keyword>
<dbReference type="AlphaFoldDB" id="A0A9P0A0G7"/>
<feature type="domain" description="Tudor" evidence="6">
    <location>
        <begin position="64"/>
        <end position="122"/>
    </location>
</feature>
<dbReference type="CDD" id="cd22851">
    <property type="entry name" value="SMN_N"/>
    <property type="match status" value="1"/>
</dbReference>
<evidence type="ECO:0000256" key="2">
    <source>
        <dbReference type="ARBA" id="ARBA00005371"/>
    </source>
</evidence>
<name>A0A9P0A0G7_BEMTA</name>
<dbReference type="InterPro" id="IPR002999">
    <property type="entry name" value="Tudor"/>
</dbReference>
<dbReference type="SMART" id="SM00333">
    <property type="entry name" value="TUDOR"/>
    <property type="match status" value="1"/>
</dbReference>
<dbReference type="Pfam" id="PF20636">
    <property type="entry name" value="SMN_G2-BD"/>
    <property type="match status" value="1"/>
</dbReference>
<gene>
    <name evidence="7" type="ORF">BEMITA_LOCUS1345</name>
</gene>
<accession>A0A9P0A0G7</accession>
<dbReference type="Gene3D" id="3.40.190.10">
    <property type="entry name" value="Periplasmic binding protein-like II"/>
    <property type="match status" value="1"/>
</dbReference>
<dbReference type="CDD" id="cd21182">
    <property type="entry name" value="Tudor_SMN_SPF30-like"/>
    <property type="match status" value="1"/>
</dbReference>
<keyword evidence="5" id="KW-0539">Nucleus</keyword>
<evidence type="ECO:0000256" key="1">
    <source>
        <dbReference type="ARBA" id="ARBA00004123"/>
    </source>
</evidence>
<dbReference type="PANTHER" id="PTHR39267:SF1">
    <property type="entry name" value="SURVIVAL MOTOR NEURON PROTEIN"/>
    <property type="match status" value="1"/>
</dbReference>
<evidence type="ECO:0000256" key="4">
    <source>
        <dbReference type="ARBA" id="ARBA00023187"/>
    </source>
</evidence>
<organism evidence="7 8">
    <name type="scientific">Bemisia tabaci</name>
    <name type="common">Sweetpotato whitefly</name>
    <name type="synonym">Aleurodes tabaci</name>
    <dbReference type="NCBI Taxonomy" id="7038"/>
    <lineage>
        <taxon>Eukaryota</taxon>
        <taxon>Metazoa</taxon>
        <taxon>Ecdysozoa</taxon>
        <taxon>Arthropoda</taxon>
        <taxon>Hexapoda</taxon>
        <taxon>Insecta</taxon>
        <taxon>Pterygota</taxon>
        <taxon>Neoptera</taxon>
        <taxon>Paraneoptera</taxon>
        <taxon>Hemiptera</taxon>
        <taxon>Sternorrhyncha</taxon>
        <taxon>Aleyrodoidea</taxon>
        <taxon>Aleyrodidae</taxon>
        <taxon>Aleyrodinae</taxon>
        <taxon>Bemisia</taxon>
    </lineage>
</organism>
<dbReference type="GO" id="GO:0008380">
    <property type="term" value="P:RNA splicing"/>
    <property type="evidence" value="ECO:0007669"/>
    <property type="project" value="UniProtKB-KW"/>
</dbReference>
<dbReference type="PROSITE" id="PS50304">
    <property type="entry name" value="TUDOR"/>
    <property type="match status" value="1"/>
</dbReference>
<dbReference type="InterPro" id="IPR049481">
    <property type="entry name" value="SMN_G2-BD"/>
</dbReference>
<dbReference type="EMBL" id="OU963862">
    <property type="protein sequence ID" value="CAH0381726.1"/>
    <property type="molecule type" value="Genomic_DNA"/>
</dbReference>
<comment type="similarity">
    <text evidence="2">Belongs to the SMN family.</text>
</comment>
<reference evidence="7" key="1">
    <citation type="submission" date="2021-12" db="EMBL/GenBank/DDBJ databases">
        <authorList>
            <person name="King R."/>
        </authorList>
    </citation>
    <scope>NUCLEOTIDE SEQUENCE</scope>
</reference>
<protein>
    <recommendedName>
        <fullName evidence="6">Tudor domain-containing protein</fullName>
    </recommendedName>
</protein>
<evidence type="ECO:0000313" key="8">
    <source>
        <dbReference type="Proteomes" id="UP001152759"/>
    </source>
</evidence>
<evidence type="ECO:0000256" key="3">
    <source>
        <dbReference type="ARBA" id="ARBA00022664"/>
    </source>
</evidence>
<dbReference type="KEGG" id="btab:109044778"/>
<dbReference type="InterPro" id="IPR040424">
    <property type="entry name" value="Smn1"/>
</dbReference>
<dbReference type="GO" id="GO:0005634">
    <property type="term" value="C:nucleus"/>
    <property type="evidence" value="ECO:0007669"/>
    <property type="project" value="UniProtKB-SubCell"/>
</dbReference>
<evidence type="ECO:0000313" key="7">
    <source>
        <dbReference type="EMBL" id="CAH0381726.1"/>
    </source>
</evidence>
<evidence type="ECO:0000256" key="5">
    <source>
        <dbReference type="ARBA" id="ARBA00023242"/>
    </source>
</evidence>